<dbReference type="InterPro" id="IPR006680">
    <property type="entry name" value="Amidohydro-rel"/>
</dbReference>
<dbReference type="InterPro" id="IPR011059">
    <property type="entry name" value="Metal-dep_hydrolase_composite"/>
</dbReference>
<dbReference type="Gene3D" id="3.20.20.140">
    <property type="entry name" value="Metal-dependent hydrolases"/>
    <property type="match status" value="1"/>
</dbReference>
<dbReference type="Pfam" id="PF01979">
    <property type="entry name" value="Amidohydro_1"/>
    <property type="match status" value="1"/>
</dbReference>
<gene>
    <name evidence="11" type="primary">nagA</name>
    <name evidence="11" type="ORF">FE263_18980</name>
</gene>
<dbReference type="EMBL" id="VCDI01000009">
    <property type="protein sequence ID" value="TLU70945.1"/>
    <property type="molecule type" value="Genomic_DNA"/>
</dbReference>
<dbReference type="EC" id="3.5.1.25" evidence="11"/>
<dbReference type="SUPFAM" id="SSF51556">
    <property type="entry name" value="Metallo-dependent hydrolases"/>
    <property type="match status" value="1"/>
</dbReference>
<evidence type="ECO:0000256" key="8">
    <source>
        <dbReference type="PIRSR" id="PIRSR038994-3"/>
    </source>
</evidence>
<dbReference type="PANTHER" id="PTHR11113:SF14">
    <property type="entry name" value="N-ACETYLGLUCOSAMINE-6-PHOSPHATE DEACETYLASE"/>
    <property type="match status" value="1"/>
</dbReference>
<evidence type="ECO:0000256" key="2">
    <source>
        <dbReference type="ARBA" id="ARBA00022723"/>
    </source>
</evidence>
<evidence type="ECO:0000256" key="3">
    <source>
        <dbReference type="ARBA" id="ARBA00022801"/>
    </source>
</evidence>
<feature type="binding site" evidence="8">
    <location>
        <position position="183"/>
    </location>
    <ligand>
        <name>Zn(2+)</name>
        <dbReference type="ChEBI" id="CHEBI:29105"/>
    </ligand>
</feature>
<dbReference type="Gene3D" id="2.30.40.10">
    <property type="entry name" value="Urease, subunit C, domain 1"/>
    <property type="match status" value="1"/>
</dbReference>
<accession>A0A5R9IZR5</accession>
<evidence type="ECO:0000313" key="11">
    <source>
        <dbReference type="EMBL" id="TLU70945.1"/>
    </source>
</evidence>
<proteinExistence type="inferred from homology"/>
<dbReference type="Proteomes" id="UP000305654">
    <property type="component" value="Unassembled WGS sequence"/>
</dbReference>
<dbReference type="Pfam" id="PF07969">
    <property type="entry name" value="Amidohydro_3"/>
    <property type="match status" value="1"/>
</dbReference>
<dbReference type="NCBIfam" id="TIGR00221">
    <property type="entry name" value="nagA"/>
    <property type="match status" value="1"/>
</dbReference>
<organism evidence="11 12">
    <name type="scientific">Lichenicoccus roseus</name>
    <dbReference type="NCBI Taxonomy" id="2683649"/>
    <lineage>
        <taxon>Bacteria</taxon>
        <taxon>Pseudomonadati</taxon>
        <taxon>Pseudomonadota</taxon>
        <taxon>Alphaproteobacteria</taxon>
        <taxon>Acetobacterales</taxon>
        <taxon>Acetobacteraceae</taxon>
        <taxon>Lichenicoccus</taxon>
    </lineage>
</organism>
<dbReference type="InterPro" id="IPR032466">
    <property type="entry name" value="Metal_Hydrolase"/>
</dbReference>
<dbReference type="GO" id="GO:0006046">
    <property type="term" value="P:N-acetylglucosamine catabolic process"/>
    <property type="evidence" value="ECO:0007669"/>
    <property type="project" value="TreeGrafter"/>
</dbReference>
<feature type="binding site" evidence="7">
    <location>
        <position position="220"/>
    </location>
    <ligand>
        <name>substrate</name>
    </ligand>
</feature>
<evidence type="ECO:0000256" key="4">
    <source>
        <dbReference type="ARBA" id="ARBA00023277"/>
    </source>
</evidence>
<dbReference type="PANTHER" id="PTHR11113">
    <property type="entry name" value="N-ACETYLGLUCOSAMINE-6-PHOSPHATE DEACETYLASE"/>
    <property type="match status" value="1"/>
</dbReference>
<name>A0A5R9IZR5_9PROT</name>
<comment type="cofactor">
    <cofactor evidence="8">
        <name>a divalent metal cation</name>
        <dbReference type="ChEBI" id="CHEBI:60240"/>
    </cofactor>
    <text evidence="8">Binds 1 divalent metal cation per subunit.</text>
</comment>
<dbReference type="OrthoDB" id="9776488at2"/>
<feature type="binding site" evidence="7">
    <location>
        <begin position="212"/>
        <end position="213"/>
    </location>
    <ligand>
        <name>substrate</name>
    </ligand>
</feature>
<evidence type="ECO:0000259" key="10">
    <source>
        <dbReference type="Pfam" id="PF07969"/>
    </source>
</evidence>
<evidence type="ECO:0000256" key="1">
    <source>
        <dbReference type="ARBA" id="ARBA00010716"/>
    </source>
</evidence>
<evidence type="ECO:0000256" key="5">
    <source>
        <dbReference type="PIRNR" id="PIRNR038994"/>
    </source>
</evidence>
<feature type="active site" description="Proton donor/acceptor" evidence="6">
    <location>
        <position position="266"/>
    </location>
</feature>
<feature type="binding site" evidence="7">
    <location>
        <position position="131"/>
    </location>
    <ligand>
        <name>substrate</name>
    </ligand>
</feature>
<evidence type="ECO:0000259" key="9">
    <source>
        <dbReference type="Pfam" id="PF01979"/>
    </source>
</evidence>
<comment type="caution">
    <text evidence="11">The sequence shown here is derived from an EMBL/GenBank/DDBJ whole genome shotgun (WGS) entry which is preliminary data.</text>
</comment>
<dbReference type="AlphaFoldDB" id="A0A5R9IZR5"/>
<keyword evidence="3 5" id="KW-0378">Hydrolase</keyword>
<feature type="binding site" evidence="7">
    <location>
        <begin position="299"/>
        <end position="301"/>
    </location>
    <ligand>
        <name>substrate</name>
    </ligand>
</feature>
<keyword evidence="12" id="KW-1185">Reference proteome</keyword>
<evidence type="ECO:0000256" key="6">
    <source>
        <dbReference type="PIRSR" id="PIRSR038994-1"/>
    </source>
</evidence>
<dbReference type="GO" id="GO:0008448">
    <property type="term" value="F:N-acetylglucosamine-6-phosphate deacetylase activity"/>
    <property type="evidence" value="ECO:0007669"/>
    <property type="project" value="UniProtKB-EC"/>
</dbReference>
<dbReference type="SUPFAM" id="SSF51338">
    <property type="entry name" value="Composite domain of metallo-dependent hydrolases"/>
    <property type="match status" value="1"/>
</dbReference>
<comment type="similarity">
    <text evidence="1 5">Belongs to the metallo-dependent hydrolases superfamily. NagA family.</text>
</comment>
<feature type="domain" description="Amidohydrolase 3" evidence="10">
    <location>
        <begin position="321"/>
        <end position="370"/>
    </location>
</feature>
<feature type="binding site" evidence="8">
    <location>
        <position position="120"/>
    </location>
    <ligand>
        <name>Zn(2+)</name>
        <dbReference type="ChEBI" id="CHEBI:29105"/>
    </ligand>
</feature>
<dbReference type="PIRSF" id="PIRSF038994">
    <property type="entry name" value="NagA"/>
    <property type="match status" value="1"/>
</dbReference>
<dbReference type="InterPro" id="IPR003764">
    <property type="entry name" value="GlcNAc_6-P_deAcase"/>
</dbReference>
<feature type="binding site" evidence="8">
    <location>
        <position position="209"/>
    </location>
    <ligand>
        <name>Zn(2+)</name>
        <dbReference type="ChEBI" id="CHEBI:29105"/>
    </ligand>
</feature>
<feature type="binding site" evidence="7">
    <location>
        <position position="244"/>
    </location>
    <ligand>
        <name>substrate</name>
    </ligand>
</feature>
<sequence length="371" mass="38873">MQLSGRIVLEDRICDGTIDFGETIAGIEAGAGAGEYRGERIILPGFIDIHVHGGDGGDTMDGVAGIDRLARYHLRHGTTTLLPTTMTRPWPEVMDALRAVAEVRSRGLEGGPDIAGAHLEGPFISPQRLGAQPPFAIEPSLPLVREALATEVVRVVTIAPELAGADAAMRLFAQSGVRVSAGHTRCSFEQAMQGFATVRDAGGIAGATHLFNAMGGVEGRAPGLVGAVLQDRDAHAELILDTRHVHPANFRIARDILGDRLLLITDAMRGAGLGDGESELGGRAVTIRDGIARLPDGALAGSLLTMDAALRHAVTASTGLAHASRLLSGNPARYLGLHDRGVLRAGMRADIVVLDAGLQVREVWVAGRQVA</sequence>
<reference evidence="11 12" key="1">
    <citation type="submission" date="2019-05" db="EMBL/GenBank/DDBJ databases">
        <authorList>
            <person name="Pankratov T."/>
            <person name="Grouzdev D."/>
        </authorList>
    </citation>
    <scope>NUCLEOTIDE SEQUENCE [LARGE SCALE GENOMIC DNA]</scope>
    <source>
        <strain evidence="11 12">KEBCLARHB70R</strain>
    </source>
</reference>
<evidence type="ECO:0000256" key="7">
    <source>
        <dbReference type="PIRSR" id="PIRSR038994-2"/>
    </source>
</evidence>
<evidence type="ECO:0000313" key="12">
    <source>
        <dbReference type="Proteomes" id="UP000305654"/>
    </source>
</evidence>
<dbReference type="GO" id="GO:0046872">
    <property type="term" value="F:metal ion binding"/>
    <property type="evidence" value="ECO:0007669"/>
    <property type="project" value="UniProtKB-KW"/>
</dbReference>
<keyword evidence="4 5" id="KW-0119">Carbohydrate metabolism</keyword>
<keyword evidence="2 8" id="KW-0479">Metal-binding</keyword>
<dbReference type="InterPro" id="IPR013108">
    <property type="entry name" value="Amidohydro_3"/>
</dbReference>
<protein>
    <submittedName>
        <fullName evidence="11">N-acetylglucosamine-6-phosphate deacetylase</fullName>
        <ecNumber evidence="11">3.5.1.25</ecNumber>
    </submittedName>
</protein>
<feature type="domain" description="Amidohydrolase-related" evidence="9">
    <location>
        <begin position="41"/>
        <end position="166"/>
    </location>
</feature>